<evidence type="ECO:0000313" key="9">
    <source>
        <dbReference type="Proteomes" id="UP000738126"/>
    </source>
</evidence>
<keyword evidence="4 7" id="KW-0812">Transmembrane</keyword>
<gene>
    <name evidence="8" type="ORF">CKO13_06140</name>
</gene>
<comment type="similarity">
    <text evidence="2">Belongs to the CPA3 antiporters (TC 2.A.63) subunit C family.</text>
</comment>
<proteinExistence type="inferred from homology"/>
<dbReference type="Gene3D" id="1.10.287.3510">
    <property type="match status" value="1"/>
</dbReference>
<evidence type="ECO:0000256" key="3">
    <source>
        <dbReference type="ARBA" id="ARBA00022475"/>
    </source>
</evidence>
<evidence type="ECO:0000256" key="6">
    <source>
        <dbReference type="ARBA" id="ARBA00023136"/>
    </source>
</evidence>
<dbReference type="NCBIfam" id="NF009302">
    <property type="entry name" value="PRK12659.1"/>
    <property type="match status" value="1"/>
</dbReference>
<dbReference type="PANTHER" id="PTHR34583">
    <property type="entry name" value="ANTIPORTER SUBUNIT MNHC2-RELATED"/>
    <property type="match status" value="1"/>
</dbReference>
<feature type="transmembrane region" description="Helical" evidence="7">
    <location>
        <begin position="28"/>
        <end position="49"/>
    </location>
</feature>
<dbReference type="Pfam" id="PF00420">
    <property type="entry name" value="Oxidored_q2"/>
    <property type="match status" value="1"/>
</dbReference>
<evidence type="ECO:0000256" key="7">
    <source>
        <dbReference type="SAM" id="Phobius"/>
    </source>
</evidence>
<comment type="subcellular location">
    <subcellularLocation>
        <location evidence="1">Cell membrane</location>
        <topology evidence="1">Multi-pass membrane protein</topology>
    </subcellularLocation>
</comment>
<dbReference type="PANTHER" id="PTHR34583:SF2">
    <property type="entry name" value="ANTIPORTER SUBUNIT MNHC2-RELATED"/>
    <property type="match status" value="1"/>
</dbReference>
<keyword evidence="5 7" id="KW-1133">Transmembrane helix</keyword>
<dbReference type="Proteomes" id="UP000738126">
    <property type="component" value="Unassembled WGS sequence"/>
</dbReference>
<name>A0ABS1E796_9GAMM</name>
<sequence>MEPLMAVLVGITFATAVYMMLRRSIVKLIIGLTLLSNAANLLFFTASGLTRGAPPIIPEGAEQPAGAVADPLPQALILTAIVISFGVLAFALVLIRKAYQVVQADDLDQMKDTDT</sequence>
<feature type="transmembrane region" description="Helical" evidence="7">
    <location>
        <begin position="75"/>
        <end position="95"/>
    </location>
</feature>
<keyword evidence="6 7" id="KW-0472">Membrane</keyword>
<accession>A0ABS1E796</accession>
<protein>
    <submittedName>
        <fullName evidence="8">Na+/H+ antiporter subunit C</fullName>
    </submittedName>
</protein>
<keyword evidence="3" id="KW-1003">Cell membrane</keyword>
<dbReference type="InterPro" id="IPR039428">
    <property type="entry name" value="NUOK/Mnh_C1-like"/>
</dbReference>
<organism evidence="8 9">
    <name type="scientific">Halorhodospira neutriphila</name>
    <dbReference type="NCBI Taxonomy" id="168379"/>
    <lineage>
        <taxon>Bacteria</taxon>
        <taxon>Pseudomonadati</taxon>
        <taxon>Pseudomonadota</taxon>
        <taxon>Gammaproteobacteria</taxon>
        <taxon>Chromatiales</taxon>
        <taxon>Ectothiorhodospiraceae</taxon>
        <taxon>Halorhodospira</taxon>
    </lineage>
</organism>
<evidence type="ECO:0000313" key="8">
    <source>
        <dbReference type="EMBL" id="MBK1726610.1"/>
    </source>
</evidence>
<dbReference type="RefSeq" id="WP_200257958.1">
    <property type="nucleotide sequence ID" value="NZ_NRSH01000054.1"/>
</dbReference>
<evidence type="ECO:0000256" key="4">
    <source>
        <dbReference type="ARBA" id="ARBA00022692"/>
    </source>
</evidence>
<feature type="transmembrane region" description="Helical" evidence="7">
    <location>
        <begin position="6"/>
        <end position="21"/>
    </location>
</feature>
<reference evidence="8 9" key="1">
    <citation type="journal article" date="2020" name="Microorganisms">
        <title>Osmotic Adaptation and Compatible Solute Biosynthesis of Phototrophic Bacteria as Revealed from Genome Analyses.</title>
        <authorList>
            <person name="Imhoff J.F."/>
            <person name="Rahn T."/>
            <person name="Kunzel S."/>
            <person name="Keller A."/>
            <person name="Neulinger S.C."/>
        </authorList>
    </citation>
    <scope>NUCLEOTIDE SEQUENCE [LARGE SCALE GENOMIC DNA]</scope>
    <source>
        <strain evidence="8 9">DSM 15116</strain>
    </source>
</reference>
<dbReference type="InterPro" id="IPR050601">
    <property type="entry name" value="CPA3_antiporter_subunitC"/>
</dbReference>
<evidence type="ECO:0000256" key="1">
    <source>
        <dbReference type="ARBA" id="ARBA00004651"/>
    </source>
</evidence>
<evidence type="ECO:0000256" key="5">
    <source>
        <dbReference type="ARBA" id="ARBA00022989"/>
    </source>
</evidence>
<comment type="caution">
    <text evidence="8">The sequence shown here is derived from an EMBL/GenBank/DDBJ whole genome shotgun (WGS) entry which is preliminary data.</text>
</comment>
<evidence type="ECO:0000256" key="2">
    <source>
        <dbReference type="ARBA" id="ARBA00010388"/>
    </source>
</evidence>
<keyword evidence="9" id="KW-1185">Reference proteome</keyword>
<dbReference type="NCBIfam" id="NF006573">
    <property type="entry name" value="PRK09094.1"/>
    <property type="match status" value="1"/>
</dbReference>
<dbReference type="EMBL" id="NRSH01000054">
    <property type="protein sequence ID" value="MBK1726610.1"/>
    <property type="molecule type" value="Genomic_DNA"/>
</dbReference>